<dbReference type="EMBL" id="CP048711">
    <property type="protein sequence ID" value="QIB64749.1"/>
    <property type="molecule type" value="Genomic_DNA"/>
</dbReference>
<accession>A0A6C0TZF4</accession>
<gene>
    <name evidence="4" type="ORF">G3T16_04455</name>
</gene>
<keyword evidence="3" id="KW-0106">Calcium</keyword>
<dbReference type="PRINTS" id="PR00313">
    <property type="entry name" value="CABNDNGRPT"/>
</dbReference>
<evidence type="ECO:0000256" key="2">
    <source>
        <dbReference type="ARBA" id="ARBA00022525"/>
    </source>
</evidence>
<dbReference type="Gene3D" id="2.150.10.10">
    <property type="entry name" value="Serralysin-like metalloprotease, C-terminal"/>
    <property type="match status" value="2"/>
</dbReference>
<dbReference type="InterPro" id="IPR050557">
    <property type="entry name" value="RTX_toxin/Mannuronan_C5-epim"/>
</dbReference>
<organism evidence="4 5">
    <name type="scientific">Kineobactrum salinum</name>
    <dbReference type="NCBI Taxonomy" id="2708301"/>
    <lineage>
        <taxon>Bacteria</taxon>
        <taxon>Pseudomonadati</taxon>
        <taxon>Pseudomonadota</taxon>
        <taxon>Gammaproteobacteria</taxon>
        <taxon>Cellvibrionales</taxon>
        <taxon>Halieaceae</taxon>
        <taxon>Kineobactrum</taxon>
    </lineage>
</organism>
<dbReference type="GO" id="GO:0005576">
    <property type="term" value="C:extracellular region"/>
    <property type="evidence" value="ECO:0007669"/>
    <property type="project" value="UniProtKB-SubCell"/>
</dbReference>
<keyword evidence="2" id="KW-0964">Secreted</keyword>
<dbReference type="InterPro" id="IPR001343">
    <property type="entry name" value="Hemolysn_Ca-bd"/>
</dbReference>
<dbReference type="KEGG" id="kim:G3T16_04455"/>
<evidence type="ECO:0000256" key="3">
    <source>
        <dbReference type="ARBA" id="ARBA00022837"/>
    </source>
</evidence>
<proteinExistence type="predicted"/>
<sequence>MASLKLSDAAFGTLGLTISENLDLAQISQDLSELLGVPYQIDSLDLSEVTRTGLSLTGSGLPDSAISVGNLNSYQPVDAIALNGFAILQLTEATIASDGVIYDITDGELFAAQSETFLSYDSVMGTFDFSATGTAALDILVGSVAPFDAPGGDFPYSGYRIIGNAGDNIFYGNSNFDPSYAGSNSYFAGAGDDVFVGALDTARVEGGEGADILLGGTGEDELYGHLRDAPAGDPDAPYVYVADGDLLFGGDGFDYVDGGVGNDHIYASAGRDTLVGGEGRDRFYFADNYDIPTGLALEILPYTGPDVSNENDSGPDIVEDFNAAQDLLVFPVYDTNIDLQFASMFSFFDTVDEFDQPVVNFEISDQSENLQARYVVEDGTDAMGLENLLVQVEQSSDFTDGLLDLTVEDLNTETNVPLSFEVVYRSPGQSQGGNYDIFSGLDVDAVVPDSLLGGQDKFNLIDLGITDYLLDPGSTGVGDPGSRVPVQDILFTFVGLEGFTYETLGEGQDSVAEDFFFDAGSEAFRGLRVEYRPFDPQQEGQDAIAVYVDADGDGDFRATSDLAFTVFGLSGDFAPGELTAADLYDDPLADGSGTGIFLFEERQYDLWFNDVG</sequence>
<protein>
    <submittedName>
        <fullName evidence="4">Calcium-binding protein</fullName>
    </submittedName>
</protein>
<name>A0A6C0TZF4_9GAMM</name>
<comment type="subcellular location">
    <subcellularLocation>
        <location evidence="1">Secreted</location>
    </subcellularLocation>
</comment>
<dbReference type="SUPFAM" id="SSF51120">
    <property type="entry name" value="beta-Roll"/>
    <property type="match status" value="1"/>
</dbReference>
<dbReference type="PANTHER" id="PTHR38340:SF1">
    <property type="entry name" value="S-LAYER PROTEIN"/>
    <property type="match status" value="1"/>
</dbReference>
<dbReference type="PANTHER" id="PTHR38340">
    <property type="entry name" value="S-LAYER PROTEIN"/>
    <property type="match status" value="1"/>
</dbReference>
<evidence type="ECO:0000256" key="1">
    <source>
        <dbReference type="ARBA" id="ARBA00004613"/>
    </source>
</evidence>
<dbReference type="AlphaFoldDB" id="A0A6C0TZF4"/>
<dbReference type="InterPro" id="IPR018511">
    <property type="entry name" value="Hemolysin-typ_Ca-bd_CS"/>
</dbReference>
<evidence type="ECO:0000313" key="4">
    <source>
        <dbReference type="EMBL" id="QIB64749.1"/>
    </source>
</evidence>
<reference evidence="4 5" key="1">
    <citation type="submission" date="2020-02" db="EMBL/GenBank/DDBJ databases">
        <title>Genome sequencing for Kineobactrum sp. M2.</title>
        <authorList>
            <person name="Park S.-J."/>
        </authorList>
    </citation>
    <scope>NUCLEOTIDE SEQUENCE [LARGE SCALE GENOMIC DNA]</scope>
    <source>
        <strain evidence="4 5">M2</strain>
    </source>
</reference>
<keyword evidence="5" id="KW-1185">Reference proteome</keyword>
<dbReference type="PROSITE" id="PS00330">
    <property type="entry name" value="HEMOLYSIN_CALCIUM"/>
    <property type="match status" value="1"/>
</dbReference>
<dbReference type="Proteomes" id="UP000477680">
    <property type="component" value="Chromosome"/>
</dbReference>
<dbReference type="GO" id="GO:0005509">
    <property type="term" value="F:calcium ion binding"/>
    <property type="evidence" value="ECO:0007669"/>
    <property type="project" value="InterPro"/>
</dbReference>
<evidence type="ECO:0000313" key="5">
    <source>
        <dbReference type="Proteomes" id="UP000477680"/>
    </source>
</evidence>
<dbReference type="RefSeq" id="WP_163493999.1">
    <property type="nucleotide sequence ID" value="NZ_CP048711.1"/>
</dbReference>
<dbReference type="InterPro" id="IPR011049">
    <property type="entry name" value="Serralysin-like_metalloprot_C"/>
</dbReference>
<dbReference type="Pfam" id="PF00353">
    <property type="entry name" value="HemolysinCabind"/>
    <property type="match status" value="3"/>
</dbReference>